<dbReference type="Pfam" id="PF00535">
    <property type="entry name" value="Glycos_transf_2"/>
    <property type="match status" value="1"/>
</dbReference>
<evidence type="ECO:0000256" key="1">
    <source>
        <dbReference type="SAM" id="MobiDB-lite"/>
    </source>
</evidence>
<reference evidence="3" key="1">
    <citation type="submission" date="2018-12" db="EMBL/GenBank/DDBJ databases">
        <title>Novel natural products biosynthetic potential of the class Ktedonobacteria.</title>
        <authorList>
            <person name="Zheng Y."/>
            <person name="Saitou A."/>
            <person name="Wang C.M."/>
            <person name="Toyoda A."/>
            <person name="Minakuchi Y."/>
            <person name="Sekiguchi Y."/>
            <person name="Ueda K."/>
            <person name="Takano H."/>
            <person name="Sakai Y."/>
            <person name="Yokota A."/>
            <person name="Yabe S."/>
        </authorList>
    </citation>
    <scope>NUCLEOTIDE SEQUENCE</scope>
    <source>
        <strain evidence="3">A3-2</strain>
    </source>
</reference>
<name>A0A455T4L0_9CHLR</name>
<dbReference type="SUPFAM" id="SSF53448">
    <property type="entry name" value="Nucleotide-diphospho-sugar transferases"/>
    <property type="match status" value="1"/>
</dbReference>
<gene>
    <name evidence="3" type="ORF">KTA_25380</name>
</gene>
<organism evidence="3">
    <name type="scientific">Thermogemmatispora argillosa</name>
    <dbReference type="NCBI Taxonomy" id="2045280"/>
    <lineage>
        <taxon>Bacteria</taxon>
        <taxon>Bacillati</taxon>
        <taxon>Chloroflexota</taxon>
        <taxon>Ktedonobacteria</taxon>
        <taxon>Thermogemmatisporales</taxon>
        <taxon>Thermogemmatisporaceae</taxon>
        <taxon>Thermogemmatispora</taxon>
    </lineage>
</organism>
<dbReference type="EMBL" id="AP019377">
    <property type="protein sequence ID" value="BBH94339.1"/>
    <property type="molecule type" value="Genomic_DNA"/>
</dbReference>
<dbReference type="InterPro" id="IPR029044">
    <property type="entry name" value="Nucleotide-diphossugar_trans"/>
</dbReference>
<dbReference type="Gene3D" id="3.90.550.10">
    <property type="entry name" value="Spore Coat Polysaccharide Biosynthesis Protein SpsA, Chain A"/>
    <property type="match status" value="1"/>
</dbReference>
<sequence length="265" mass="29692">MSISSLAQSDHKQTEAPARAQAPCQAGATAIPRSLSIVLLTQNDEASIERVVRSLVSGLESWADDLEILAVDRGSHDRTGILLDCLAAEEPRLIVVHQPASCSYGRALASALGQVSKEFVFITEAQPAFDVDLLKRSFSLLSDYDAVLGFRQRQGWPRLTALLWSWLLRFTLGLRVRDLYCPFKLYRAEFFRQQTLEMCGPLINAEMIYKFVRAGYVYTEIALGPEQAGKSPKASRRHKLALFWEALCELSNYSGRCYQEEHGCI</sequence>
<feature type="domain" description="Glycosyltransferase 2-like" evidence="2">
    <location>
        <begin position="36"/>
        <end position="163"/>
    </location>
</feature>
<proteinExistence type="predicted"/>
<protein>
    <recommendedName>
        <fullName evidence="2">Glycosyltransferase 2-like domain-containing protein</fullName>
    </recommendedName>
</protein>
<accession>A0A455T4L0</accession>
<dbReference type="AlphaFoldDB" id="A0A455T4L0"/>
<evidence type="ECO:0000313" key="3">
    <source>
        <dbReference type="EMBL" id="BBH94339.1"/>
    </source>
</evidence>
<dbReference type="PANTHER" id="PTHR48090">
    <property type="entry name" value="UNDECAPRENYL-PHOSPHATE 4-DEOXY-4-FORMAMIDO-L-ARABINOSE TRANSFERASE-RELATED"/>
    <property type="match status" value="1"/>
</dbReference>
<dbReference type="PANTHER" id="PTHR48090:SF6">
    <property type="entry name" value="SLR5056 PROTEIN"/>
    <property type="match status" value="1"/>
</dbReference>
<feature type="region of interest" description="Disordered" evidence="1">
    <location>
        <begin position="1"/>
        <end position="23"/>
    </location>
</feature>
<dbReference type="CDD" id="cd04179">
    <property type="entry name" value="DPM_DPG-synthase_like"/>
    <property type="match status" value="1"/>
</dbReference>
<dbReference type="InterPro" id="IPR001173">
    <property type="entry name" value="Glyco_trans_2-like"/>
</dbReference>
<evidence type="ECO:0000259" key="2">
    <source>
        <dbReference type="Pfam" id="PF00535"/>
    </source>
</evidence>
<dbReference type="InterPro" id="IPR050256">
    <property type="entry name" value="Glycosyltransferase_2"/>
</dbReference>